<dbReference type="SUPFAM" id="SSF88874">
    <property type="entry name" value="Receptor-binding domain of short tail fibre protein gp12"/>
    <property type="match status" value="1"/>
</dbReference>
<dbReference type="InParanoid" id="A0A1Y2PFM5"/>
<dbReference type="EMBL" id="LAPZ01000003">
    <property type="protein sequence ID" value="OSY88607.1"/>
    <property type="molecule type" value="Genomic_DNA"/>
</dbReference>
<evidence type="ECO:0000313" key="2">
    <source>
        <dbReference type="EMBL" id="OSY88607.1"/>
    </source>
</evidence>
<dbReference type="AlphaFoldDB" id="A0A1Y2PFM5"/>
<dbReference type="Gene3D" id="3.90.1340.10">
    <property type="entry name" value="Phage tail collar domain"/>
    <property type="match status" value="1"/>
</dbReference>
<organism evidence="2 3">
    <name type="scientific">Tenacibaculum holothuriorum</name>
    <dbReference type="NCBI Taxonomy" id="1635173"/>
    <lineage>
        <taxon>Bacteria</taxon>
        <taxon>Pseudomonadati</taxon>
        <taxon>Bacteroidota</taxon>
        <taxon>Flavobacteriia</taxon>
        <taxon>Flavobacteriales</taxon>
        <taxon>Flavobacteriaceae</taxon>
        <taxon>Tenacibaculum</taxon>
    </lineage>
</organism>
<feature type="domain" description="Phage tail collar" evidence="1">
    <location>
        <begin position="1"/>
        <end position="52"/>
    </location>
</feature>
<comment type="caution">
    <text evidence="2">The sequence shown here is derived from an EMBL/GenBank/DDBJ whole genome shotgun (WGS) entry which is preliminary data.</text>
</comment>
<sequence>MFAGNFAPRGWAFCEGQILPISQNSALFSILGTIYGGDGRTTFRLPDFRGRVAMSAGRHPGSNYDYRQGQTGGAESRVLTLNQMPQHNHTATFSQTSGNVIIPAVSSEGNSDIPTNNVLAIPNIGGANQIYSTATNDTQLKNGTATIQGNVTVGNNGNNQAFDSRQPYTIIRYIICIQGLFPSRS</sequence>
<keyword evidence="3" id="KW-1185">Reference proteome</keyword>
<proteinExistence type="predicted"/>
<dbReference type="Pfam" id="PF07484">
    <property type="entry name" value="Collar"/>
    <property type="match status" value="1"/>
</dbReference>
<reference evidence="2 3" key="1">
    <citation type="submission" date="2015-03" db="EMBL/GenBank/DDBJ databases">
        <title>Genome sequence of Tenacibaculum sp. S2-2, isolated from intestinal microbiota of sea cucumber, Apostichopus japonicas.</title>
        <authorList>
            <person name="Shao Z."/>
            <person name="Wang L."/>
            <person name="Li X."/>
        </authorList>
    </citation>
    <scope>NUCLEOTIDE SEQUENCE [LARGE SCALE GENOMIC DNA]</scope>
    <source>
        <strain evidence="2 3">S2-2</strain>
    </source>
</reference>
<evidence type="ECO:0000259" key="1">
    <source>
        <dbReference type="Pfam" id="PF07484"/>
    </source>
</evidence>
<gene>
    <name evidence="2" type="ORF">WH52_07045</name>
</gene>
<dbReference type="STRING" id="1635173.WH52_07045"/>
<dbReference type="InterPro" id="IPR037053">
    <property type="entry name" value="Phage_tail_collar_dom_sf"/>
</dbReference>
<dbReference type="Proteomes" id="UP000194221">
    <property type="component" value="Unassembled WGS sequence"/>
</dbReference>
<evidence type="ECO:0000313" key="3">
    <source>
        <dbReference type="Proteomes" id="UP000194221"/>
    </source>
</evidence>
<accession>A0A1Y2PFM5</accession>
<name>A0A1Y2PFM5_9FLAO</name>
<dbReference type="InterPro" id="IPR011083">
    <property type="entry name" value="Phage_tail_collar_dom"/>
</dbReference>
<protein>
    <recommendedName>
        <fullName evidence="1">Phage tail collar domain-containing protein</fullName>
    </recommendedName>
</protein>